<dbReference type="EMBL" id="LAZR01020944">
    <property type="protein sequence ID" value="KKL87039.1"/>
    <property type="molecule type" value="Genomic_DNA"/>
</dbReference>
<proteinExistence type="predicted"/>
<gene>
    <name evidence="1" type="ORF">LCGC14_1938740</name>
</gene>
<organism evidence="1">
    <name type="scientific">marine sediment metagenome</name>
    <dbReference type="NCBI Taxonomy" id="412755"/>
    <lineage>
        <taxon>unclassified sequences</taxon>
        <taxon>metagenomes</taxon>
        <taxon>ecological metagenomes</taxon>
    </lineage>
</organism>
<protein>
    <submittedName>
        <fullName evidence="1">Uncharacterized protein</fullName>
    </submittedName>
</protein>
<reference evidence="1" key="1">
    <citation type="journal article" date="2015" name="Nature">
        <title>Complex archaea that bridge the gap between prokaryotes and eukaryotes.</title>
        <authorList>
            <person name="Spang A."/>
            <person name="Saw J.H."/>
            <person name="Jorgensen S.L."/>
            <person name="Zaremba-Niedzwiedzka K."/>
            <person name="Martijn J."/>
            <person name="Lind A.E."/>
            <person name="van Eijk R."/>
            <person name="Schleper C."/>
            <person name="Guy L."/>
            <person name="Ettema T.J."/>
        </authorList>
    </citation>
    <scope>NUCLEOTIDE SEQUENCE</scope>
</reference>
<name>A0A0F9FKW3_9ZZZZ</name>
<dbReference type="AlphaFoldDB" id="A0A0F9FKW3"/>
<evidence type="ECO:0000313" key="1">
    <source>
        <dbReference type="EMBL" id="KKL87039.1"/>
    </source>
</evidence>
<sequence length="40" mass="4754">MTDGIYTGERKVVYTVILGDYDDLRSPESRWDRTDFVKKQ</sequence>
<comment type="caution">
    <text evidence="1">The sequence shown here is derived from an EMBL/GenBank/DDBJ whole genome shotgun (WGS) entry which is preliminary data.</text>
</comment>
<accession>A0A0F9FKW3</accession>